<comment type="caution">
    <text evidence="1">The sequence shown here is derived from an EMBL/GenBank/DDBJ whole genome shotgun (WGS) entry which is preliminary data.</text>
</comment>
<dbReference type="Proteomes" id="UP000027590">
    <property type="component" value="Unassembled WGS sequence"/>
</dbReference>
<dbReference type="EMBL" id="CBLY010000006">
    <property type="protein sequence ID" value="CDG33929.1"/>
    <property type="molecule type" value="Genomic_DNA"/>
</dbReference>
<protein>
    <submittedName>
        <fullName evidence="1">Uncharacterized protein</fullName>
    </submittedName>
</protein>
<sequence>MVANSDVAVLIPKQTNMPLEVKLYYAKCITANRYLFSYGRKPKGDKLKKIKIPYFPENDFENIKKFIQSLPFSHSLY</sequence>
<dbReference type="AlphaFoldDB" id="A0A7U7G6D1"/>
<reference evidence="1 2" key="1">
    <citation type="journal article" date="2014" name="Genome Biol. Evol.">
        <title>Acetic acid bacteria genomes reveal functional traits for adaptation to life in insect guts.</title>
        <authorList>
            <person name="Chouaia B."/>
            <person name="Gaiarsa S."/>
            <person name="Crotti E."/>
            <person name="Comandatore F."/>
            <person name="Degli Esposti M."/>
            <person name="Ricci I."/>
            <person name="Alma A."/>
            <person name="Favia G."/>
            <person name="Bandi C."/>
            <person name="Daffonchio D."/>
        </authorList>
    </citation>
    <scope>NUCLEOTIDE SEQUENCE [LARGE SCALE GENOMIC DNA]</scope>
    <source>
        <strain evidence="2">AM169</strain>
    </source>
</reference>
<evidence type="ECO:0000313" key="1">
    <source>
        <dbReference type="EMBL" id="CDG33929.1"/>
    </source>
</evidence>
<evidence type="ECO:0000313" key="2">
    <source>
        <dbReference type="Proteomes" id="UP000027590"/>
    </source>
</evidence>
<proteinExistence type="predicted"/>
<reference evidence="1 2" key="2">
    <citation type="journal article" date="2014" name="PLoS ONE">
        <title>Evolution of mitochondria reconstructed from the energy metabolism of living bacteria.</title>
        <authorList>
            <person name="Degli Esposti M."/>
            <person name="Chouaia B."/>
            <person name="Comandatore F."/>
            <person name="Crotti E."/>
            <person name="Sassera D."/>
            <person name="Lievens P.M."/>
            <person name="Daffonchio D."/>
            <person name="Bandi C."/>
        </authorList>
    </citation>
    <scope>NUCLEOTIDE SEQUENCE [LARGE SCALE GENOMIC DNA]</scope>
    <source>
        <strain evidence="2">AM169</strain>
    </source>
</reference>
<organism evidence="1 2">
    <name type="scientific">Parasaccharibacter apium</name>
    <dbReference type="NCBI Taxonomy" id="1510841"/>
    <lineage>
        <taxon>Bacteria</taxon>
        <taxon>Pseudomonadati</taxon>
        <taxon>Pseudomonadota</taxon>
        <taxon>Alphaproteobacteria</taxon>
        <taxon>Acetobacterales</taxon>
        <taxon>Acetobacteraceae</taxon>
        <taxon>Parasaccharibacter</taxon>
    </lineage>
</organism>
<gene>
    <name evidence="1" type="ORF">SACS_1191</name>
</gene>
<name>A0A7U7G6D1_9PROT</name>
<accession>A0A7U7G6D1</accession>